<gene>
    <name evidence="12" type="ORF">SAMN02799615_03149</name>
</gene>
<keyword evidence="7 10" id="KW-1133">Transmembrane helix</keyword>
<keyword evidence="13" id="KW-1185">Reference proteome</keyword>
<evidence type="ECO:0000256" key="1">
    <source>
        <dbReference type="ARBA" id="ARBA00002962"/>
    </source>
</evidence>
<evidence type="ECO:0000313" key="12">
    <source>
        <dbReference type="EMBL" id="SFF32878.1"/>
    </source>
</evidence>
<keyword evidence="6 10" id="KW-0812">Transmembrane</keyword>
<feature type="transmembrane region" description="Helical" evidence="10">
    <location>
        <begin position="44"/>
        <end position="65"/>
    </location>
</feature>
<name>A0A1I2HTC2_9GAMM</name>
<comment type="subcellular location">
    <subcellularLocation>
        <location evidence="2">Cell inner membrane</location>
        <topology evidence="2">Multi-pass membrane protein</topology>
    </subcellularLocation>
</comment>
<feature type="domain" description="HemY N-terminal" evidence="11">
    <location>
        <begin position="29"/>
        <end position="128"/>
    </location>
</feature>
<keyword evidence="9" id="KW-0627">Porphyrin biosynthesis</keyword>
<keyword evidence="5" id="KW-0997">Cell inner membrane</keyword>
<evidence type="ECO:0000256" key="2">
    <source>
        <dbReference type="ARBA" id="ARBA00004429"/>
    </source>
</evidence>
<dbReference type="GO" id="GO:0006779">
    <property type="term" value="P:porphyrin-containing compound biosynthetic process"/>
    <property type="evidence" value="ECO:0007669"/>
    <property type="project" value="UniProtKB-KW"/>
</dbReference>
<evidence type="ECO:0000259" key="11">
    <source>
        <dbReference type="Pfam" id="PF07219"/>
    </source>
</evidence>
<evidence type="ECO:0000256" key="8">
    <source>
        <dbReference type="ARBA" id="ARBA00023136"/>
    </source>
</evidence>
<dbReference type="InterPro" id="IPR010817">
    <property type="entry name" value="HemY_N"/>
</dbReference>
<evidence type="ECO:0000256" key="5">
    <source>
        <dbReference type="ARBA" id="ARBA00022519"/>
    </source>
</evidence>
<evidence type="ECO:0000256" key="9">
    <source>
        <dbReference type="ARBA" id="ARBA00023244"/>
    </source>
</evidence>
<dbReference type="EMBL" id="FONH01000013">
    <property type="protein sequence ID" value="SFF32878.1"/>
    <property type="molecule type" value="Genomic_DNA"/>
</dbReference>
<dbReference type="Gene3D" id="1.25.40.10">
    <property type="entry name" value="Tetratricopeptide repeat domain"/>
    <property type="match status" value="2"/>
</dbReference>
<evidence type="ECO:0000313" key="13">
    <source>
        <dbReference type="Proteomes" id="UP000199477"/>
    </source>
</evidence>
<dbReference type="AlphaFoldDB" id="A0A1I2HTC2"/>
<dbReference type="SUPFAM" id="SSF48452">
    <property type="entry name" value="TPR-like"/>
    <property type="match status" value="1"/>
</dbReference>
<comment type="pathway">
    <text evidence="3">Porphyrin-containing compound metabolism; protoheme biosynthesis.</text>
</comment>
<proteinExistence type="predicted"/>
<dbReference type="InterPro" id="IPR011990">
    <property type="entry name" value="TPR-like_helical_dom_sf"/>
</dbReference>
<sequence>MNLWRWILLLVAVAAVAAFGWHWVAEDPGYVLVRLRGWQAELSVVAAVVVLLLAWALLVAAWRLTRWPFGALSRRHRRVSQQRLGEGLVALMEGRHGDAERDLNRASRLDTLRGPALLASAEAASRRGEHNRALEALAEAGQSAPRAARVLRARVLRRDGKAAEALALLAPEADAGTLSPGGWRELTIAALATGDFRRAREALEPLQKSGALGARNYAVLEGQVLAASLRAAPDGAALNQQWSQLPKAQRRSPAAIDAYARAAAGYGMVLPAMDEVESALRRDWSPQLIETYGVLGDDNLDARLRRAESWLDAHPNDPYLLLTLGRMGVRLQLWSKAHAYLERSLALKPTAEVWEALGDVYAGEGDDALAQQCYRNALAFHRGAAVTPLPQDTLRGTRLDTRPVAVEERSEHGVPRLRE</sequence>
<evidence type="ECO:0000256" key="10">
    <source>
        <dbReference type="SAM" id="Phobius"/>
    </source>
</evidence>
<organism evidence="12 13">
    <name type="scientific">Dyella marensis</name>
    <dbReference type="NCBI Taxonomy" id="500610"/>
    <lineage>
        <taxon>Bacteria</taxon>
        <taxon>Pseudomonadati</taxon>
        <taxon>Pseudomonadota</taxon>
        <taxon>Gammaproteobacteria</taxon>
        <taxon>Lysobacterales</taxon>
        <taxon>Rhodanobacteraceae</taxon>
        <taxon>Dyella</taxon>
    </lineage>
</organism>
<dbReference type="STRING" id="500610.SAMN02799615_03149"/>
<comment type="function">
    <text evidence="1">Involved in a late step of protoheme IX synthesis.</text>
</comment>
<reference evidence="13" key="1">
    <citation type="submission" date="2016-10" db="EMBL/GenBank/DDBJ databases">
        <authorList>
            <person name="Varghese N."/>
            <person name="Submissions S."/>
        </authorList>
    </citation>
    <scope>NUCLEOTIDE SEQUENCE [LARGE SCALE GENOMIC DNA]</scope>
    <source>
        <strain evidence="13">UNC178MFTsu3.1</strain>
    </source>
</reference>
<dbReference type="Pfam" id="PF07219">
    <property type="entry name" value="HemY_N"/>
    <property type="match status" value="1"/>
</dbReference>
<protein>
    <submittedName>
        <fullName evidence="12">HemY protein</fullName>
    </submittedName>
</protein>
<dbReference type="UniPathway" id="UPA00252"/>
<evidence type="ECO:0000256" key="3">
    <source>
        <dbReference type="ARBA" id="ARBA00004744"/>
    </source>
</evidence>
<dbReference type="NCBIfam" id="TIGR00540">
    <property type="entry name" value="TPR_hemY_coli"/>
    <property type="match status" value="1"/>
</dbReference>
<evidence type="ECO:0000256" key="4">
    <source>
        <dbReference type="ARBA" id="ARBA00022475"/>
    </source>
</evidence>
<dbReference type="InterPro" id="IPR005254">
    <property type="entry name" value="Heme_biosyn_assoc_TPR_pro"/>
</dbReference>
<accession>A0A1I2HTC2</accession>
<dbReference type="RefSeq" id="WP_026634960.1">
    <property type="nucleotide sequence ID" value="NZ_FONH01000013.1"/>
</dbReference>
<evidence type="ECO:0000256" key="6">
    <source>
        <dbReference type="ARBA" id="ARBA00022692"/>
    </source>
</evidence>
<evidence type="ECO:0000256" key="7">
    <source>
        <dbReference type="ARBA" id="ARBA00022989"/>
    </source>
</evidence>
<dbReference type="GO" id="GO:0042168">
    <property type="term" value="P:heme metabolic process"/>
    <property type="evidence" value="ECO:0007669"/>
    <property type="project" value="InterPro"/>
</dbReference>
<dbReference type="Proteomes" id="UP000199477">
    <property type="component" value="Unassembled WGS sequence"/>
</dbReference>
<keyword evidence="4" id="KW-1003">Cell membrane</keyword>
<keyword evidence="8 10" id="KW-0472">Membrane</keyword>
<dbReference type="GO" id="GO:0005886">
    <property type="term" value="C:plasma membrane"/>
    <property type="evidence" value="ECO:0007669"/>
    <property type="project" value="UniProtKB-SubCell"/>
</dbReference>